<gene>
    <name evidence="2" type="ORF">N177_0850</name>
</gene>
<evidence type="ECO:0000256" key="1">
    <source>
        <dbReference type="SAM" id="Phobius"/>
    </source>
</evidence>
<protein>
    <submittedName>
        <fullName evidence="2">Uncharacterized protein</fullName>
    </submittedName>
</protein>
<dbReference type="eggNOG" id="ENOG5033AZT">
    <property type="taxonomic scope" value="Bacteria"/>
</dbReference>
<keyword evidence="1" id="KW-0812">Transmembrane</keyword>
<evidence type="ECO:0000313" key="3">
    <source>
        <dbReference type="Proteomes" id="UP000017819"/>
    </source>
</evidence>
<feature type="transmembrane region" description="Helical" evidence="1">
    <location>
        <begin position="70"/>
        <end position="91"/>
    </location>
</feature>
<accession>V4RTA0</accession>
<reference evidence="2 3" key="1">
    <citation type="journal article" date="2014" name="Genome Announc.">
        <title>Draft Genome Sequence of Lutibaculum baratangense Strain AMV1T, Isolated from a Mud Volcano in Andamans, India.</title>
        <authorList>
            <person name="Singh A."/>
            <person name="Sreenivas A."/>
            <person name="Sathyanarayana Reddy G."/>
            <person name="Pinnaka A.K."/>
            <person name="Shivaji S."/>
        </authorList>
    </citation>
    <scope>NUCLEOTIDE SEQUENCE [LARGE SCALE GENOMIC DNA]</scope>
    <source>
        <strain evidence="2 3">AMV1</strain>
    </source>
</reference>
<keyword evidence="1" id="KW-0472">Membrane</keyword>
<dbReference type="RefSeq" id="WP_023430996.1">
    <property type="nucleotide sequence ID" value="NZ_AWXZ01000015.1"/>
</dbReference>
<organism evidence="2 3">
    <name type="scientific">Lutibaculum baratangense AMV1</name>
    <dbReference type="NCBI Taxonomy" id="631454"/>
    <lineage>
        <taxon>Bacteria</taxon>
        <taxon>Pseudomonadati</taxon>
        <taxon>Pseudomonadota</taxon>
        <taxon>Alphaproteobacteria</taxon>
        <taxon>Hyphomicrobiales</taxon>
        <taxon>Tepidamorphaceae</taxon>
        <taxon>Lutibaculum</taxon>
    </lineage>
</organism>
<dbReference type="AlphaFoldDB" id="V4RTA0"/>
<dbReference type="Proteomes" id="UP000017819">
    <property type="component" value="Unassembled WGS sequence"/>
</dbReference>
<keyword evidence="1" id="KW-1133">Transmembrane helix</keyword>
<dbReference type="OrthoDB" id="8421292at2"/>
<evidence type="ECO:0000313" key="2">
    <source>
        <dbReference type="EMBL" id="ESR26350.1"/>
    </source>
</evidence>
<dbReference type="EMBL" id="AWXZ01000015">
    <property type="protein sequence ID" value="ESR26350.1"/>
    <property type="molecule type" value="Genomic_DNA"/>
</dbReference>
<name>V4RTA0_9HYPH</name>
<dbReference type="STRING" id="631454.N177_0850"/>
<comment type="caution">
    <text evidence="2">The sequence shown here is derived from an EMBL/GenBank/DDBJ whole genome shotgun (WGS) entry which is preliminary data.</text>
</comment>
<sequence length="107" mass="11738">MLRFLARLIGLFLLAGATIAVIVDGATSIGASRIAIVPFGALWIGVAPQSLEAIRLFLVNDLAAWLWDPVFTGFLKLPAFAVLGLFGWLFLALGRRRHDPYEADEER</sequence>
<keyword evidence="3" id="KW-1185">Reference proteome</keyword>
<proteinExistence type="predicted"/>